<dbReference type="AlphaFoldDB" id="A0A0C9UWU2"/>
<dbReference type="HOGENOM" id="CLU_1982973_0_0_1"/>
<accession>A0A0C9UWU2</accession>
<gene>
    <name evidence="1" type="ORF">M422DRAFT_264206</name>
</gene>
<sequence length="126" mass="15063">MSAPSLKLQLERLLIPETYESDPHTLELSPNEWEAWFQRQQQKVTWRLKAQQDNSRSKVLWTQRWECDHAGSPRDRCCGSLLARKEYFPFTEALQRIKVELKVEPPLWLHSHMAYQKPQQHIVIKL</sequence>
<dbReference type="Proteomes" id="UP000054279">
    <property type="component" value="Unassembled WGS sequence"/>
</dbReference>
<dbReference type="EMBL" id="KN837208">
    <property type="protein sequence ID" value="KIJ33752.1"/>
    <property type="molecule type" value="Genomic_DNA"/>
</dbReference>
<name>A0A0C9UWU2_SPHS4</name>
<keyword evidence="2" id="KW-1185">Reference proteome</keyword>
<protein>
    <submittedName>
        <fullName evidence="1">Uncharacterized protein</fullName>
    </submittedName>
</protein>
<proteinExistence type="predicted"/>
<evidence type="ECO:0000313" key="2">
    <source>
        <dbReference type="Proteomes" id="UP000054279"/>
    </source>
</evidence>
<reference evidence="1 2" key="1">
    <citation type="submission" date="2014-06" db="EMBL/GenBank/DDBJ databases">
        <title>Evolutionary Origins and Diversification of the Mycorrhizal Mutualists.</title>
        <authorList>
            <consortium name="DOE Joint Genome Institute"/>
            <consortium name="Mycorrhizal Genomics Consortium"/>
            <person name="Kohler A."/>
            <person name="Kuo A."/>
            <person name="Nagy L.G."/>
            <person name="Floudas D."/>
            <person name="Copeland A."/>
            <person name="Barry K.W."/>
            <person name="Cichocki N."/>
            <person name="Veneault-Fourrey C."/>
            <person name="LaButti K."/>
            <person name="Lindquist E.A."/>
            <person name="Lipzen A."/>
            <person name="Lundell T."/>
            <person name="Morin E."/>
            <person name="Murat C."/>
            <person name="Riley R."/>
            <person name="Ohm R."/>
            <person name="Sun H."/>
            <person name="Tunlid A."/>
            <person name="Henrissat B."/>
            <person name="Grigoriev I.V."/>
            <person name="Hibbett D.S."/>
            <person name="Martin F."/>
        </authorList>
    </citation>
    <scope>NUCLEOTIDE SEQUENCE [LARGE SCALE GENOMIC DNA]</scope>
    <source>
        <strain evidence="1 2">SS14</strain>
    </source>
</reference>
<evidence type="ECO:0000313" key="1">
    <source>
        <dbReference type="EMBL" id="KIJ33752.1"/>
    </source>
</evidence>
<organism evidence="1 2">
    <name type="scientific">Sphaerobolus stellatus (strain SS14)</name>
    <dbReference type="NCBI Taxonomy" id="990650"/>
    <lineage>
        <taxon>Eukaryota</taxon>
        <taxon>Fungi</taxon>
        <taxon>Dikarya</taxon>
        <taxon>Basidiomycota</taxon>
        <taxon>Agaricomycotina</taxon>
        <taxon>Agaricomycetes</taxon>
        <taxon>Phallomycetidae</taxon>
        <taxon>Geastrales</taxon>
        <taxon>Sphaerobolaceae</taxon>
        <taxon>Sphaerobolus</taxon>
    </lineage>
</organism>